<feature type="compositionally biased region" description="Polar residues" evidence="2">
    <location>
        <begin position="280"/>
        <end position="308"/>
    </location>
</feature>
<dbReference type="PANTHER" id="PTHR13594:SF1">
    <property type="entry name" value="CENTRIOLAR COILED-COIL PROTEIN OF 110 KDA"/>
    <property type="match status" value="1"/>
</dbReference>
<dbReference type="GO" id="GO:1903723">
    <property type="term" value="P:negative regulation of centriole elongation"/>
    <property type="evidence" value="ECO:0007669"/>
    <property type="project" value="TreeGrafter"/>
</dbReference>
<accession>A0A7K9T9X2</accession>
<keyword evidence="4" id="KW-1185">Reference proteome</keyword>
<evidence type="ECO:0000256" key="1">
    <source>
        <dbReference type="SAM" id="Coils"/>
    </source>
</evidence>
<feature type="coiled-coil region" evidence="1">
    <location>
        <begin position="636"/>
        <end position="692"/>
    </location>
</feature>
<gene>
    <name evidence="3" type="primary">Ccp110</name>
    <name evidence="3" type="ORF">GALDEA_R04658</name>
</gene>
<dbReference type="GO" id="GO:0005814">
    <property type="term" value="C:centriole"/>
    <property type="evidence" value="ECO:0007669"/>
    <property type="project" value="InterPro"/>
</dbReference>
<feature type="compositionally biased region" description="Polar residues" evidence="2">
    <location>
        <begin position="549"/>
        <end position="569"/>
    </location>
</feature>
<dbReference type="GO" id="GO:0032465">
    <property type="term" value="P:regulation of cytokinesis"/>
    <property type="evidence" value="ECO:0007669"/>
    <property type="project" value="InterPro"/>
</dbReference>
<feature type="region of interest" description="Disordered" evidence="2">
    <location>
        <begin position="537"/>
        <end position="569"/>
    </location>
</feature>
<protein>
    <submittedName>
        <fullName evidence="3">CP110 protein</fullName>
    </submittedName>
</protein>
<dbReference type="AlphaFoldDB" id="A0A7K9T9X2"/>
<evidence type="ECO:0000313" key="3">
    <source>
        <dbReference type="EMBL" id="NXI44563.1"/>
    </source>
</evidence>
<feature type="region of interest" description="Disordered" evidence="2">
    <location>
        <begin position="965"/>
        <end position="1009"/>
    </location>
</feature>
<feature type="region of interest" description="Disordered" evidence="2">
    <location>
        <begin position="357"/>
        <end position="376"/>
    </location>
</feature>
<evidence type="ECO:0000256" key="2">
    <source>
        <dbReference type="SAM" id="MobiDB-lite"/>
    </source>
</evidence>
<feature type="region of interest" description="Disordered" evidence="2">
    <location>
        <begin position="230"/>
        <end position="308"/>
    </location>
</feature>
<feature type="compositionally biased region" description="Basic residues" evidence="2">
    <location>
        <begin position="999"/>
        <end position="1009"/>
    </location>
</feature>
<dbReference type="Pfam" id="PF16025">
    <property type="entry name" value="CaM_bind"/>
    <property type="match status" value="1"/>
</dbReference>
<sequence length="1009" mass="112599">MEDYEIFCKKHLSRIQEETIQRETSFTVQCKNISLIQFHGVPVLSPLLSLEKRKEIQQYKQKAVDLETWRQTSQKRALLNRVQEIIENIQIRKGPPVSDVNAQEAENTCLDSDSKGSTDFTALSDVSLVCSPEGPRGLEKTPELTPSDTTGQVTSNGTEAVKTAEENVSKQSESQFSEVIPSPRSASPDSMHKKLASHALQKQEALGVQLSDEEVQDPYIMSLQNLMKKSRDSLEKEQTKRGSRSNSKRNMSESHSDKENDGVKTTDSVKERVKPPGRSYTAQTLDKPSLNKSNSLLQGASTHTSTTGTCALSSFSKVDIPVRVGTPPLVDSDSDEELKKTSMFDRDSSIIRSLTGSYAKLPSPEPSMSPKMHRRRPRPLSMGHIVINNPVNASELSPKGKGRAMDLIMQDIAEKKNVSESVPKFMVDFTMVCPSRVPSVSRNSSGPCDGLGVGKLNCHSFGRLESKGTLSATVEGQVVADSRGPYRMETSTNIVAPKLNEPFAMSQSTVTQKLLAGNETKPSSLLENTKCSSPAELNKSYDVEKPSPLLTQSKSLPQQLDTPSVPPASQQLLENTFEKVKRRLDLDTASSQKENSSCVLTVGVEEEEKQSLQEQKYPVGSVYTTKNSASDSMAKEEILKTKMLAFEEMRKRLEEQHAQQLSILIAEQEREQEKLQKELQEQERKLKGKKVATTEIELSKVNINSRMELEWRKRSEGGLLESVQSQLEAVHNANSTSIGFAHTTTPNTFTSTSETSFFLWGPSGSGAIKTSVSRPSNRIKTRWTQVFSPEIQVKFDKITAVAKGFLTRRLLQTEKLKHLKQTVKDTMEFIKNFQSEAPLKRGSVSAQDASLHERVMAQLRAALYDIHDIFFSMEASERMNILRHDREVRKEKMLRQMDKLKSPRERVTLSTATQKSLDRKKYMKASEMGMPSKKIIIKQKPPESRILQPNQGQNAPVHRLLCRQGTPKTSVKGVEQNRKKASESRVSNKALSGAYAGRTQRKKPNVVTI</sequence>
<feature type="compositionally biased region" description="Basic and acidic residues" evidence="2">
    <location>
        <begin position="230"/>
        <end position="240"/>
    </location>
</feature>
<proteinExistence type="predicted"/>
<comment type="caution">
    <text evidence="3">The sequence shown here is derived from an EMBL/GenBank/DDBJ whole genome shotgun (WGS) entry which is preliminary data.</text>
</comment>
<dbReference type="EMBL" id="VWZX01008184">
    <property type="protein sequence ID" value="NXI44563.1"/>
    <property type="molecule type" value="Genomic_DNA"/>
</dbReference>
<dbReference type="GO" id="GO:0032053">
    <property type="term" value="P:ciliary basal body organization"/>
    <property type="evidence" value="ECO:0007669"/>
    <property type="project" value="TreeGrafter"/>
</dbReference>
<keyword evidence="1" id="KW-0175">Coiled coil</keyword>
<reference evidence="3 4" key="1">
    <citation type="submission" date="2019-09" db="EMBL/GenBank/DDBJ databases">
        <title>Bird 10,000 Genomes (B10K) Project - Family phase.</title>
        <authorList>
            <person name="Zhang G."/>
        </authorList>
    </citation>
    <scope>NUCLEOTIDE SEQUENCE [LARGE SCALE GENOMIC DNA]</scope>
    <source>
        <strain evidence="3">B10K-DU-001-62</strain>
        <tissue evidence="3">Muscle</tissue>
    </source>
</reference>
<feature type="region of interest" description="Disordered" evidence="2">
    <location>
        <begin position="131"/>
        <end position="198"/>
    </location>
</feature>
<feature type="non-terminal residue" evidence="3">
    <location>
        <position position="1"/>
    </location>
</feature>
<dbReference type="InterPro" id="IPR033207">
    <property type="entry name" value="CCP110"/>
</dbReference>
<dbReference type="OrthoDB" id="10028852at2759"/>
<organism evidence="3 4">
    <name type="scientific">Galbula dea</name>
    <dbReference type="NCBI Taxonomy" id="1109041"/>
    <lineage>
        <taxon>Eukaryota</taxon>
        <taxon>Metazoa</taxon>
        <taxon>Chordata</taxon>
        <taxon>Craniata</taxon>
        <taxon>Vertebrata</taxon>
        <taxon>Euteleostomi</taxon>
        <taxon>Archelosauria</taxon>
        <taxon>Archosauria</taxon>
        <taxon>Dinosauria</taxon>
        <taxon>Saurischia</taxon>
        <taxon>Theropoda</taxon>
        <taxon>Coelurosauria</taxon>
        <taxon>Aves</taxon>
        <taxon>Neognathae</taxon>
        <taxon>Neoaves</taxon>
        <taxon>Telluraves</taxon>
        <taxon>Coraciimorphae</taxon>
        <taxon>Piciformes</taxon>
        <taxon>Galbulidae</taxon>
        <taxon>Galbula</taxon>
    </lineage>
</organism>
<dbReference type="PANTHER" id="PTHR13594">
    <property type="entry name" value="CENTRIOLAR COILED-COIL PROTEIN OF 110 KDA"/>
    <property type="match status" value="1"/>
</dbReference>
<name>A0A7K9T9X2_9PICI</name>
<feature type="compositionally biased region" description="Basic and acidic residues" evidence="2">
    <location>
        <begin position="250"/>
        <end position="274"/>
    </location>
</feature>
<dbReference type="GO" id="GO:0007099">
    <property type="term" value="P:centriole replication"/>
    <property type="evidence" value="ECO:0007669"/>
    <property type="project" value="InterPro"/>
</dbReference>
<evidence type="ECO:0000313" key="4">
    <source>
        <dbReference type="Proteomes" id="UP000566440"/>
    </source>
</evidence>
<feature type="compositionally biased region" description="Polar residues" evidence="2">
    <location>
        <begin position="144"/>
        <end position="158"/>
    </location>
</feature>
<feature type="non-terminal residue" evidence="3">
    <location>
        <position position="1009"/>
    </location>
</feature>
<dbReference type="Proteomes" id="UP000566440">
    <property type="component" value="Unassembled WGS sequence"/>
</dbReference>